<keyword evidence="1" id="KW-0456">Lyase</keyword>
<dbReference type="RefSeq" id="WP_258731766.1">
    <property type="nucleotide sequence ID" value="NZ_JANTHZ010000002.1"/>
</dbReference>
<dbReference type="InterPro" id="IPR029065">
    <property type="entry name" value="Enolase_C-like"/>
</dbReference>
<dbReference type="Gene3D" id="3.20.20.120">
    <property type="entry name" value="Enolase-like C-terminal domain"/>
    <property type="match status" value="1"/>
</dbReference>
<dbReference type="Pfam" id="PF02746">
    <property type="entry name" value="MR_MLE_N"/>
    <property type="match status" value="1"/>
</dbReference>
<keyword evidence="4" id="KW-1185">Reference proteome</keyword>
<dbReference type="PROSITE" id="PS00908">
    <property type="entry name" value="MR_MLE_1"/>
    <property type="match status" value="1"/>
</dbReference>
<comment type="caution">
    <text evidence="3">The sequence shown here is derived from an EMBL/GenBank/DDBJ whole genome shotgun (WGS) entry which is preliminary data.</text>
</comment>
<sequence length="389" mass="42101">MPETSPQKVTIRSIAVAPLFGESPKGGWSAEIRPEDSVHALIAVHTEEGITGFGSVFTDGRLVKAAVDVLEPLWRGENALEPERVTEKMHQNTFWMGRGGALTHAISGIDIALWDILGKALGQPVGRLLGGTYRDRVKPYCSLLMEEPERMADVIGPHRARGFKAFKIGWGPFGRRDDRRLDEAIVRAARAAAGEDAQLFVDAGASDAHWPQGLKWALNTGEMLKDYDVGWFEEALRPDALDDFVTLRRASPVPIAGGEVLTRRQAFLPWLAKGALDIVQPDVTKVGGISEQRRIAWLADEFGVAYVGHGWNTALGLATDLQLAAAMPHCDLVEFIGGSPYLDGIVAEPFTVDAEGYLRIPAKPGLGIALDPAAVARYTTDAASFFALG</sequence>
<feature type="domain" description="Mandelate racemase/muconate lactonizing enzyme C-terminal" evidence="2">
    <location>
        <begin position="148"/>
        <end position="254"/>
    </location>
</feature>
<dbReference type="Gene3D" id="3.30.390.10">
    <property type="entry name" value="Enolase-like, N-terminal domain"/>
    <property type="match status" value="1"/>
</dbReference>
<dbReference type="Pfam" id="PF13378">
    <property type="entry name" value="MR_MLE_C"/>
    <property type="match status" value="1"/>
</dbReference>
<evidence type="ECO:0000313" key="3">
    <source>
        <dbReference type="EMBL" id="MCS0494732.1"/>
    </source>
</evidence>
<dbReference type="CDD" id="cd03316">
    <property type="entry name" value="MR_like"/>
    <property type="match status" value="1"/>
</dbReference>
<dbReference type="SMART" id="SM00922">
    <property type="entry name" value="MR_MLE"/>
    <property type="match status" value="1"/>
</dbReference>
<proteinExistence type="predicted"/>
<dbReference type="PANTHER" id="PTHR48080:SF2">
    <property type="entry name" value="D-GALACTONATE DEHYDRATASE"/>
    <property type="match status" value="1"/>
</dbReference>
<dbReference type="SFLD" id="SFLDG00179">
    <property type="entry name" value="mandelate_racemase"/>
    <property type="match status" value="1"/>
</dbReference>
<organism evidence="3 4">
    <name type="scientific">Ancylobacter mangrovi</name>
    <dbReference type="NCBI Taxonomy" id="2972472"/>
    <lineage>
        <taxon>Bacteria</taxon>
        <taxon>Pseudomonadati</taxon>
        <taxon>Pseudomonadota</taxon>
        <taxon>Alphaproteobacteria</taxon>
        <taxon>Hyphomicrobiales</taxon>
        <taxon>Xanthobacteraceae</taxon>
        <taxon>Ancylobacter</taxon>
    </lineage>
</organism>
<protein>
    <submittedName>
        <fullName evidence="3">Mandelate racemase/muconate lactonizing enzyme family protein</fullName>
    </submittedName>
</protein>
<gene>
    <name evidence="3" type="ORF">NVS89_06450</name>
</gene>
<dbReference type="Proteomes" id="UP001151088">
    <property type="component" value="Unassembled WGS sequence"/>
</dbReference>
<dbReference type="SUPFAM" id="SSF51604">
    <property type="entry name" value="Enolase C-terminal domain-like"/>
    <property type="match status" value="1"/>
</dbReference>
<accession>A0A9X2PFV6</accession>
<name>A0A9X2PFV6_9HYPH</name>
<dbReference type="GO" id="GO:0009063">
    <property type="term" value="P:amino acid catabolic process"/>
    <property type="evidence" value="ECO:0007669"/>
    <property type="project" value="InterPro"/>
</dbReference>
<dbReference type="InterPro" id="IPR013342">
    <property type="entry name" value="Mandelate_racemase_C"/>
</dbReference>
<dbReference type="SUPFAM" id="SSF54826">
    <property type="entry name" value="Enolase N-terminal domain-like"/>
    <property type="match status" value="1"/>
</dbReference>
<dbReference type="InterPro" id="IPR018110">
    <property type="entry name" value="Mandel_Rmase/mucon_lact_enz_CS"/>
</dbReference>
<dbReference type="SFLD" id="SFLDS00001">
    <property type="entry name" value="Enolase"/>
    <property type="match status" value="1"/>
</dbReference>
<dbReference type="EMBL" id="JANTHZ010000002">
    <property type="protein sequence ID" value="MCS0494732.1"/>
    <property type="molecule type" value="Genomic_DNA"/>
</dbReference>
<evidence type="ECO:0000256" key="1">
    <source>
        <dbReference type="ARBA" id="ARBA00023239"/>
    </source>
</evidence>
<dbReference type="InterPro" id="IPR036849">
    <property type="entry name" value="Enolase-like_C_sf"/>
</dbReference>
<dbReference type="GO" id="GO:0016829">
    <property type="term" value="F:lyase activity"/>
    <property type="evidence" value="ECO:0007669"/>
    <property type="project" value="UniProtKB-KW"/>
</dbReference>
<dbReference type="PANTHER" id="PTHR48080">
    <property type="entry name" value="D-GALACTONATE DEHYDRATASE-RELATED"/>
    <property type="match status" value="1"/>
</dbReference>
<evidence type="ECO:0000259" key="2">
    <source>
        <dbReference type="SMART" id="SM00922"/>
    </source>
</evidence>
<dbReference type="InterPro" id="IPR013341">
    <property type="entry name" value="Mandelate_racemase_N_dom"/>
</dbReference>
<dbReference type="AlphaFoldDB" id="A0A9X2PFV6"/>
<evidence type="ECO:0000313" key="4">
    <source>
        <dbReference type="Proteomes" id="UP001151088"/>
    </source>
</evidence>
<dbReference type="InterPro" id="IPR034593">
    <property type="entry name" value="DgoD-like"/>
</dbReference>
<dbReference type="GO" id="GO:0000287">
    <property type="term" value="F:magnesium ion binding"/>
    <property type="evidence" value="ECO:0007669"/>
    <property type="project" value="UniProtKB-ARBA"/>
</dbReference>
<reference evidence="3" key="1">
    <citation type="submission" date="2022-08" db="EMBL/GenBank/DDBJ databases">
        <authorList>
            <person name="Li F."/>
        </authorList>
    </citation>
    <scope>NUCLEOTIDE SEQUENCE</scope>
    <source>
        <strain evidence="3">MQZ15Z-1</strain>
    </source>
</reference>
<dbReference type="InterPro" id="IPR029017">
    <property type="entry name" value="Enolase-like_N"/>
</dbReference>